<reference evidence="2 3" key="1">
    <citation type="journal article" date="2018" name="Sci. Rep.">
        <title>Comparative analysis of the Pocillopora damicornis genome highlights role of immune system in coral evolution.</title>
        <authorList>
            <person name="Cunning R."/>
            <person name="Bay R.A."/>
            <person name="Gillette P."/>
            <person name="Baker A.C."/>
            <person name="Traylor-Knowles N."/>
        </authorList>
    </citation>
    <scope>NUCLEOTIDE SEQUENCE [LARGE SCALE GENOMIC DNA]</scope>
    <source>
        <strain evidence="2">RSMAS</strain>
        <tissue evidence="2">Whole animal</tissue>
    </source>
</reference>
<feature type="region of interest" description="Disordered" evidence="1">
    <location>
        <begin position="49"/>
        <end position="82"/>
    </location>
</feature>
<keyword evidence="3" id="KW-1185">Reference proteome</keyword>
<dbReference type="Proteomes" id="UP000275408">
    <property type="component" value="Unassembled WGS sequence"/>
</dbReference>
<gene>
    <name evidence="2" type="ORF">pdam_00009190</name>
</gene>
<dbReference type="PANTHER" id="PTHR33845:SF1">
    <property type="entry name" value="C2H2-TYPE DOMAIN-CONTAINING PROTEIN"/>
    <property type="match status" value="1"/>
</dbReference>
<accession>A0A3M6TU05</accession>
<feature type="compositionally biased region" description="Basic and acidic residues" evidence="1">
    <location>
        <begin position="69"/>
        <end position="82"/>
    </location>
</feature>
<organism evidence="2 3">
    <name type="scientific">Pocillopora damicornis</name>
    <name type="common">Cauliflower coral</name>
    <name type="synonym">Millepora damicornis</name>
    <dbReference type="NCBI Taxonomy" id="46731"/>
    <lineage>
        <taxon>Eukaryota</taxon>
        <taxon>Metazoa</taxon>
        <taxon>Cnidaria</taxon>
        <taxon>Anthozoa</taxon>
        <taxon>Hexacorallia</taxon>
        <taxon>Scleractinia</taxon>
        <taxon>Astrocoeniina</taxon>
        <taxon>Pocilloporidae</taxon>
        <taxon>Pocillopora</taxon>
    </lineage>
</organism>
<feature type="compositionally biased region" description="Polar residues" evidence="1">
    <location>
        <begin position="49"/>
        <end position="63"/>
    </location>
</feature>
<evidence type="ECO:0000256" key="1">
    <source>
        <dbReference type="SAM" id="MobiDB-lite"/>
    </source>
</evidence>
<sequence>MSTEDRDDVLYMYQQVVLAVDARKAHFLSLLPISSTAIELSSGDFVETSNQTATQRPEVSSENAPVEVVEEKEKDEGEAQDKSKEVFHNGLFSCPSEGCVFEFQKYSNLEYYIIYGKYRIEEEKTTLIDKVKLLYVQKLTEGTSTQPQMASSTVLMSSSSSTKLSEGWALRASKKSTHFNENQENCLDEKFKLGQETGYKEDPS</sequence>
<name>A0A3M6TU05_POCDA</name>
<protein>
    <submittedName>
        <fullName evidence="2">Uncharacterized protein</fullName>
    </submittedName>
</protein>
<evidence type="ECO:0000313" key="2">
    <source>
        <dbReference type="EMBL" id="RMX44779.1"/>
    </source>
</evidence>
<proteinExistence type="predicted"/>
<dbReference type="PANTHER" id="PTHR33845">
    <property type="entry name" value="C2H2-TYPE DOMAIN-CONTAINING PROTEIN"/>
    <property type="match status" value="1"/>
</dbReference>
<dbReference type="AlphaFoldDB" id="A0A3M6TU05"/>
<comment type="caution">
    <text evidence="2">The sequence shown here is derived from an EMBL/GenBank/DDBJ whole genome shotgun (WGS) entry which is preliminary data.</text>
</comment>
<evidence type="ECO:0000313" key="3">
    <source>
        <dbReference type="Proteomes" id="UP000275408"/>
    </source>
</evidence>
<dbReference type="STRING" id="46731.A0A3M6TU05"/>
<dbReference type="EMBL" id="RCHS01002956">
    <property type="protein sequence ID" value="RMX44779.1"/>
    <property type="molecule type" value="Genomic_DNA"/>
</dbReference>